<feature type="region of interest" description="Disordered" evidence="1">
    <location>
        <begin position="211"/>
        <end position="233"/>
    </location>
</feature>
<dbReference type="SUPFAM" id="SSF51161">
    <property type="entry name" value="Trimeric LpxA-like enzymes"/>
    <property type="match status" value="1"/>
</dbReference>
<sequence>MKILLLHLWHALLRIRNVVVGENQATYNRLKRAGRISVGAHTYGIPILKDYVYDETKLIVGKYSALSETSIVMLGGEHAMDRVTTWPHRIVWRMEGAGQDGIPVHTGDTVIGNDVWLTQRTFVRSGVHIGDGAVIAAGAVVTKDVPPYAIVAGNPAKVIRFRHTEEQRAALLEIKWWDWSDEQVRAAVPLLAGSDIDAFIAYAREKQAAGEVPVFSTEPTGPGYAERQADLRQ</sequence>
<dbReference type="Proteomes" id="UP000279994">
    <property type="component" value="Unassembled WGS sequence"/>
</dbReference>
<dbReference type="PANTHER" id="PTHR43300:SF11">
    <property type="entry name" value="ACETYLTRANSFERASE RV3034C-RELATED"/>
    <property type="match status" value="1"/>
</dbReference>
<name>A0A3N0GQT9_9ACTN</name>
<reference evidence="2 3" key="1">
    <citation type="submission" date="2018-11" db="EMBL/GenBank/DDBJ databases">
        <authorList>
            <person name="Li F."/>
        </authorList>
    </citation>
    <scope>NUCLEOTIDE SEQUENCE [LARGE SCALE GENOMIC DNA]</scope>
    <source>
        <strain evidence="2 3">Gsoil 818</strain>
    </source>
</reference>
<dbReference type="AlphaFoldDB" id="A0A3N0GQT9"/>
<keyword evidence="2" id="KW-0808">Transferase</keyword>
<dbReference type="CDD" id="cd03349">
    <property type="entry name" value="LbH_XAT"/>
    <property type="match status" value="1"/>
</dbReference>
<gene>
    <name evidence="2" type="ORF">EFL26_10120</name>
</gene>
<evidence type="ECO:0000313" key="3">
    <source>
        <dbReference type="Proteomes" id="UP000279994"/>
    </source>
</evidence>
<dbReference type="InterPro" id="IPR011004">
    <property type="entry name" value="Trimer_LpxA-like_sf"/>
</dbReference>
<keyword evidence="3" id="KW-1185">Reference proteome</keyword>
<dbReference type="OrthoDB" id="2643438at2"/>
<comment type="caution">
    <text evidence="2">The sequence shown here is derived from an EMBL/GenBank/DDBJ whole genome shotgun (WGS) entry which is preliminary data.</text>
</comment>
<dbReference type="PANTHER" id="PTHR43300">
    <property type="entry name" value="ACETYLTRANSFERASE"/>
    <property type="match status" value="1"/>
</dbReference>
<dbReference type="InterPro" id="IPR050179">
    <property type="entry name" value="Trans_hexapeptide_repeat"/>
</dbReference>
<dbReference type="GO" id="GO:0016740">
    <property type="term" value="F:transferase activity"/>
    <property type="evidence" value="ECO:0007669"/>
    <property type="project" value="UniProtKB-KW"/>
</dbReference>
<proteinExistence type="predicted"/>
<organism evidence="2 3">
    <name type="scientific">Nocardioides pocheonensis</name>
    <dbReference type="NCBI Taxonomy" id="661485"/>
    <lineage>
        <taxon>Bacteria</taxon>
        <taxon>Bacillati</taxon>
        <taxon>Actinomycetota</taxon>
        <taxon>Actinomycetes</taxon>
        <taxon>Propionibacteriales</taxon>
        <taxon>Nocardioidaceae</taxon>
        <taxon>Nocardioides</taxon>
    </lineage>
</organism>
<dbReference type="Pfam" id="PF00132">
    <property type="entry name" value="Hexapep"/>
    <property type="match status" value="1"/>
</dbReference>
<dbReference type="Gene3D" id="2.160.10.10">
    <property type="entry name" value="Hexapeptide repeat proteins"/>
    <property type="match status" value="1"/>
</dbReference>
<protein>
    <submittedName>
        <fullName evidence="2">Antibiotic acetyltransferase</fullName>
    </submittedName>
</protein>
<dbReference type="EMBL" id="RJSF01000037">
    <property type="protein sequence ID" value="RNM14815.1"/>
    <property type="molecule type" value="Genomic_DNA"/>
</dbReference>
<accession>A0A3N0GQT9</accession>
<evidence type="ECO:0000256" key="1">
    <source>
        <dbReference type="SAM" id="MobiDB-lite"/>
    </source>
</evidence>
<evidence type="ECO:0000313" key="2">
    <source>
        <dbReference type="EMBL" id="RNM14815.1"/>
    </source>
</evidence>
<dbReference type="RefSeq" id="WP_123222778.1">
    <property type="nucleotide sequence ID" value="NZ_RJSF01000037.1"/>
</dbReference>
<dbReference type="InterPro" id="IPR001451">
    <property type="entry name" value="Hexapep"/>
</dbReference>